<dbReference type="PANTHER" id="PTHR42967">
    <property type="entry name" value="METAL DEPENDENT HYDROLASE"/>
    <property type="match status" value="1"/>
</dbReference>
<dbReference type="GO" id="GO:0016787">
    <property type="term" value="F:hydrolase activity"/>
    <property type="evidence" value="ECO:0007669"/>
    <property type="project" value="UniProtKB-KW"/>
</dbReference>
<gene>
    <name evidence="1" type="ORF">FYJ25_13245</name>
</gene>
<evidence type="ECO:0000313" key="2">
    <source>
        <dbReference type="Proteomes" id="UP000433359"/>
    </source>
</evidence>
<dbReference type="EMBL" id="VULP01000037">
    <property type="protein sequence ID" value="MSU83262.1"/>
    <property type="molecule type" value="Genomic_DNA"/>
</dbReference>
<evidence type="ECO:0000313" key="1">
    <source>
        <dbReference type="EMBL" id="MSU83262.1"/>
    </source>
</evidence>
<organism evidence="1 2">
    <name type="scientific">Anaerobutyricum soehngenii</name>
    <dbReference type="NCBI Taxonomy" id="105843"/>
    <lineage>
        <taxon>Bacteria</taxon>
        <taxon>Bacillati</taxon>
        <taxon>Bacillota</taxon>
        <taxon>Clostridia</taxon>
        <taxon>Lachnospirales</taxon>
        <taxon>Lachnospiraceae</taxon>
        <taxon>Anaerobutyricum</taxon>
    </lineage>
</organism>
<dbReference type="Gene3D" id="3.60.15.10">
    <property type="entry name" value="Ribonuclease Z/Hydroxyacylglutathione hydrolase-like"/>
    <property type="match status" value="1"/>
</dbReference>
<dbReference type="InterPro" id="IPR036866">
    <property type="entry name" value="RibonucZ/Hydroxyglut_hydro"/>
</dbReference>
<comment type="caution">
    <text evidence="1">The sequence shown here is derived from an EMBL/GenBank/DDBJ whole genome shotgun (WGS) entry which is preliminary data.</text>
</comment>
<dbReference type="Proteomes" id="UP000433359">
    <property type="component" value="Unassembled WGS sequence"/>
</dbReference>
<sequence length="244" mass="29136">MDKVTVTYIKHSGFLVETKESYLLFDYWEGKLPELQYDKELYIFSSHAHHDHYTKDIFKLENKCKKVVYVLSSDIKRASSFWKKAENVLFMKPHEEKVIDACTVYTLKSTDEGVAFLVKTEGKTIYHAGDLHWWDWPGEPEEDNKMMERQYKEELESLKKESIDYAFVVLDPRQEESETLGIDYFIKNVGARFIFPMHCWEQYDIIERYKRNNDRKFLTGQIMDITGQEQQFISVEKTPTSFKW</sequence>
<dbReference type="SUPFAM" id="SSF56281">
    <property type="entry name" value="Metallo-hydrolase/oxidoreductase"/>
    <property type="match status" value="1"/>
</dbReference>
<protein>
    <submittedName>
        <fullName evidence="1">MBL fold metallo-hydrolase</fullName>
    </submittedName>
</protein>
<dbReference type="RefSeq" id="WP_154581482.1">
    <property type="nucleotide sequence ID" value="NZ_VULP01000037.1"/>
</dbReference>
<dbReference type="PANTHER" id="PTHR42967:SF1">
    <property type="entry name" value="MBL FOLD METALLO-HYDROLASE"/>
    <property type="match status" value="1"/>
</dbReference>
<keyword evidence="1" id="KW-0378">Hydrolase</keyword>
<dbReference type="Pfam" id="PF13483">
    <property type="entry name" value="Lactamase_B_3"/>
    <property type="match status" value="1"/>
</dbReference>
<reference evidence="1 2" key="1">
    <citation type="submission" date="2019-08" db="EMBL/GenBank/DDBJ databases">
        <title>In-depth cultivation of the pig gut microbiome towards novel bacterial diversity and tailored functional studies.</title>
        <authorList>
            <person name="Wylensek D."/>
            <person name="Hitch T.C.A."/>
            <person name="Clavel T."/>
        </authorList>
    </citation>
    <scope>NUCLEOTIDE SEQUENCE [LARGE SCALE GENOMIC DNA]</scope>
    <source>
        <strain evidence="1 2">BSM-383-APC-4H</strain>
    </source>
</reference>
<proteinExistence type="predicted"/>
<name>A0A6N7Y5R0_9FIRM</name>
<accession>A0A6N7Y5R0</accession>
<dbReference type="AlphaFoldDB" id="A0A6N7Y5R0"/>